<comment type="caution">
    <text evidence="1">The sequence shown here is derived from an EMBL/GenBank/DDBJ whole genome shotgun (WGS) entry which is preliminary data.</text>
</comment>
<keyword evidence="2" id="KW-1185">Reference proteome</keyword>
<protein>
    <submittedName>
        <fullName evidence="1">GATA transcription factor 17</fullName>
    </submittedName>
</protein>
<feature type="non-terminal residue" evidence="1">
    <location>
        <position position="1"/>
    </location>
</feature>
<evidence type="ECO:0000313" key="1">
    <source>
        <dbReference type="EMBL" id="KAF5902728.1"/>
    </source>
</evidence>
<reference evidence="1" key="1">
    <citation type="submission" date="2020-07" db="EMBL/GenBank/DDBJ databases">
        <title>Clarias magur genome sequencing, assembly and annotation.</title>
        <authorList>
            <person name="Kushwaha B."/>
            <person name="Kumar R."/>
            <person name="Das P."/>
            <person name="Joshi C.G."/>
            <person name="Kumar D."/>
            <person name="Nagpure N.S."/>
            <person name="Pandey M."/>
            <person name="Agarwal S."/>
            <person name="Srivastava S."/>
            <person name="Singh M."/>
            <person name="Sahoo L."/>
            <person name="Jayasankar P."/>
            <person name="Meher P.K."/>
            <person name="Koringa P.G."/>
            <person name="Iquebal M.A."/>
            <person name="Das S.P."/>
            <person name="Bit A."/>
            <person name="Patnaik S."/>
            <person name="Patel N."/>
            <person name="Shah T.M."/>
            <person name="Hinsu A."/>
            <person name="Jena J.K."/>
        </authorList>
    </citation>
    <scope>NUCLEOTIDE SEQUENCE</scope>
    <source>
        <strain evidence="1">CIFAMagur01</strain>
        <tissue evidence="1">Testis</tissue>
    </source>
</reference>
<accession>A0A8J4U8M6</accession>
<proteinExistence type="predicted"/>
<evidence type="ECO:0000313" key="2">
    <source>
        <dbReference type="Proteomes" id="UP000727407"/>
    </source>
</evidence>
<gene>
    <name evidence="1" type="primary">gata17</name>
    <name evidence="1" type="ORF">DAT39_007542</name>
</gene>
<feature type="non-terminal residue" evidence="1">
    <location>
        <position position="77"/>
    </location>
</feature>
<organism evidence="1 2">
    <name type="scientific">Clarias magur</name>
    <name type="common">Asian catfish</name>
    <name type="synonym">Macropteronotus magur</name>
    <dbReference type="NCBI Taxonomy" id="1594786"/>
    <lineage>
        <taxon>Eukaryota</taxon>
        <taxon>Metazoa</taxon>
        <taxon>Chordata</taxon>
        <taxon>Craniata</taxon>
        <taxon>Vertebrata</taxon>
        <taxon>Euteleostomi</taxon>
        <taxon>Actinopterygii</taxon>
        <taxon>Neopterygii</taxon>
        <taxon>Teleostei</taxon>
        <taxon>Ostariophysi</taxon>
        <taxon>Siluriformes</taxon>
        <taxon>Clariidae</taxon>
        <taxon>Clarias</taxon>
    </lineage>
</organism>
<dbReference type="EMBL" id="QNUK01000085">
    <property type="protein sequence ID" value="KAF5902728.1"/>
    <property type="molecule type" value="Genomic_DNA"/>
</dbReference>
<dbReference type="Proteomes" id="UP000727407">
    <property type="component" value="Unassembled WGS sequence"/>
</dbReference>
<name>A0A8J4U8M6_CLAMG</name>
<dbReference type="AlphaFoldDB" id="A0A8J4U8M6"/>
<sequence length="77" mass="9000">TLDGRRQVVFRFKEARERKSKEKNVNERDRREVSLVLSVTRGQLSRLPLFCQIRRGAEEADDLLTKKEAGLFFTPHA</sequence>